<reference evidence="1" key="1">
    <citation type="submission" date="2024-04" db="EMBL/GenBank/DDBJ databases">
        <authorList>
            <person name="Roder T."/>
            <person name="Oberhansli S."/>
            <person name="Kreuzer M."/>
        </authorList>
    </citation>
    <scope>NUCLEOTIDE SEQUENCE</scope>
    <source>
        <strain evidence="1">LWS13-1.2</strain>
    </source>
</reference>
<proteinExistence type="predicted"/>
<dbReference type="RefSeq" id="WP_349426643.1">
    <property type="nucleotide sequence ID" value="NZ_CP151632.1"/>
</dbReference>
<protein>
    <submittedName>
        <fullName evidence="1">Uncharacterized protein</fullName>
    </submittedName>
</protein>
<dbReference type="EMBL" id="CP151632">
    <property type="protein sequence ID" value="WZO35823.1"/>
    <property type="molecule type" value="Genomic_DNA"/>
</dbReference>
<sequence length="205" mass="22264">MSDLRAELRGTVAPAVPQYRMLLPLGWQSYDVTADTERELLGAARTRLSQAGRPDLASGLAVQVGDALRSLRAQDAFAFALAGETAPSWALGEASLVGLRRKSTPEIPLDAVVEDAVRNRGGIAIGEGHRMVRWTERRPVTLEGVAAVSFLINYLIPIPGTRRTQAVQWTATVAHAADMAEDDPVLLAWVALFDHHVATFTWSTR</sequence>
<gene>
    <name evidence="1" type="ORF">MRBLWS13_003537</name>
</gene>
<organism evidence="1">
    <name type="scientific">Microbacterium sp. LWS13-1.2</name>
    <dbReference type="NCBI Taxonomy" id="3135264"/>
    <lineage>
        <taxon>Bacteria</taxon>
        <taxon>Bacillati</taxon>
        <taxon>Actinomycetota</taxon>
        <taxon>Actinomycetes</taxon>
        <taxon>Micrococcales</taxon>
        <taxon>Microbacteriaceae</taxon>
        <taxon>Microbacterium</taxon>
    </lineage>
</organism>
<name>A0AAU6SG11_9MICO</name>
<dbReference type="AlphaFoldDB" id="A0AAU6SG11"/>
<evidence type="ECO:0000313" key="1">
    <source>
        <dbReference type="EMBL" id="WZO35823.1"/>
    </source>
</evidence>
<accession>A0AAU6SG11</accession>